<dbReference type="OrthoDB" id="9797415at2"/>
<dbReference type="InterPro" id="IPR023198">
    <property type="entry name" value="PGP-like_dom2"/>
</dbReference>
<dbReference type="GO" id="GO:0016787">
    <property type="term" value="F:hydrolase activity"/>
    <property type="evidence" value="ECO:0007669"/>
    <property type="project" value="UniProtKB-KW"/>
</dbReference>
<dbReference type="SUPFAM" id="SSF56784">
    <property type="entry name" value="HAD-like"/>
    <property type="match status" value="1"/>
</dbReference>
<dbReference type="PANTHER" id="PTHR43611">
    <property type="entry name" value="ALPHA-D-GLUCOSE 1-PHOSPHATE PHOSPHATASE"/>
    <property type="match status" value="1"/>
</dbReference>
<proteinExistence type="predicted"/>
<dbReference type="Proteomes" id="UP000249818">
    <property type="component" value="Chromosome BARAN1"/>
</dbReference>
<accession>A0A2X3KKD3</accession>
<reference evidence="2" key="1">
    <citation type="submission" date="2018-05" db="EMBL/GenBank/DDBJ databases">
        <authorList>
            <person name="Hao L."/>
        </authorList>
    </citation>
    <scope>NUCLEOTIDE SEQUENCE [LARGE SCALE GENOMIC DNA]</scope>
</reference>
<dbReference type="AlphaFoldDB" id="A0A2X3KKD3"/>
<dbReference type="InterPro" id="IPR023214">
    <property type="entry name" value="HAD_sf"/>
</dbReference>
<name>A0A2X3KKD3_9BACT</name>
<dbReference type="Gene3D" id="1.10.150.240">
    <property type="entry name" value="Putative phosphatase, domain 2"/>
    <property type="match status" value="1"/>
</dbReference>
<dbReference type="SFLD" id="SFLDS00003">
    <property type="entry name" value="Haloacid_Dehalogenase"/>
    <property type="match status" value="1"/>
</dbReference>
<organism evidence="1 2">
    <name type="scientific">Candidatus Bipolaricaulis anaerobius</name>
    <dbReference type="NCBI Taxonomy" id="2026885"/>
    <lineage>
        <taxon>Bacteria</taxon>
        <taxon>Candidatus Bipolaricaulota</taxon>
        <taxon>Candidatus Bipolaricaulia</taxon>
        <taxon>Candidatus Bipolaricaulales</taxon>
        <taxon>Candidatus Bipolaricaulaceae</taxon>
        <taxon>Candidatus Bipolaricaulis</taxon>
    </lineage>
</organism>
<protein>
    <submittedName>
        <fullName evidence="1">Haloacid dehalogenase domain protein hydrolase</fullName>
    </submittedName>
</protein>
<dbReference type="PRINTS" id="PR00413">
    <property type="entry name" value="HADHALOGNASE"/>
</dbReference>
<dbReference type="EMBL" id="LS483254">
    <property type="protein sequence ID" value="SQD92852.1"/>
    <property type="molecule type" value="Genomic_DNA"/>
</dbReference>
<evidence type="ECO:0000313" key="2">
    <source>
        <dbReference type="Proteomes" id="UP000249818"/>
    </source>
</evidence>
<dbReference type="SFLD" id="SFLDG01129">
    <property type="entry name" value="C1.5:_HAD__Beta-PGM__Phosphata"/>
    <property type="match status" value="1"/>
</dbReference>
<dbReference type="RefSeq" id="WP_157959454.1">
    <property type="nucleotide sequence ID" value="NZ_LS483254.1"/>
</dbReference>
<dbReference type="NCBIfam" id="TIGR01509">
    <property type="entry name" value="HAD-SF-IA-v3"/>
    <property type="match status" value="1"/>
</dbReference>
<dbReference type="InterPro" id="IPR006439">
    <property type="entry name" value="HAD-SF_hydro_IA"/>
</dbReference>
<evidence type="ECO:0000313" key="1">
    <source>
        <dbReference type="EMBL" id="SQD92852.1"/>
    </source>
</evidence>
<keyword evidence="1" id="KW-0378">Hydrolase</keyword>
<keyword evidence="2" id="KW-1185">Reference proteome</keyword>
<dbReference type="PANTHER" id="PTHR43611:SF3">
    <property type="entry name" value="FLAVIN MONONUCLEOTIDE HYDROLASE 1, CHLOROPLATIC"/>
    <property type="match status" value="1"/>
</dbReference>
<dbReference type="KEGG" id="bana:BARAN1_0828"/>
<dbReference type="InterPro" id="IPR036412">
    <property type="entry name" value="HAD-like_sf"/>
</dbReference>
<dbReference type="Gene3D" id="3.40.50.1000">
    <property type="entry name" value="HAD superfamily/HAD-like"/>
    <property type="match status" value="1"/>
</dbReference>
<gene>
    <name evidence="1" type="ORF">BARAN1_0828</name>
</gene>
<sequence length="195" mass="21704">MRLVISDLGGVVVDNADSVPAIAAELGMPAEAFRALMGEDTRLLMEGTITPLEFWSRFRDRTGREVGEDLWEREFRPRTNPAVLTLLTRVRRRARVVAGTNTMEPHWPALQRLGLLAAFDAVYASHRMGLVKPDPRFYGRILAEERCPPAEALFFDDVLENVAGAREAGITAWQFRDPGSLESALRSCGLLNGRP</sequence>
<dbReference type="Pfam" id="PF00702">
    <property type="entry name" value="Hydrolase"/>
    <property type="match status" value="1"/>
</dbReference>
<dbReference type="CDD" id="cd02603">
    <property type="entry name" value="HAD_sEH-N_like"/>
    <property type="match status" value="1"/>
</dbReference>